<evidence type="ECO:0000313" key="1">
    <source>
        <dbReference type="EMBL" id="KYF51942.1"/>
    </source>
</evidence>
<protein>
    <submittedName>
        <fullName evidence="1">Uncharacterized protein</fullName>
    </submittedName>
</protein>
<dbReference type="AlphaFoldDB" id="A0A150P8C4"/>
<sequence>MEDVERMRRLHTMGAAALAGGERPPELYELSLQCMECLFGSDWEQAAREAARSLSDPDQ</sequence>
<dbReference type="Proteomes" id="UP000075420">
    <property type="component" value="Unassembled WGS sequence"/>
</dbReference>
<comment type="caution">
    <text evidence="1">The sequence shown here is derived from an EMBL/GenBank/DDBJ whole genome shotgun (WGS) entry which is preliminary data.</text>
</comment>
<organism evidence="1 2">
    <name type="scientific">Sorangium cellulosum</name>
    <name type="common">Polyangium cellulosum</name>
    <dbReference type="NCBI Taxonomy" id="56"/>
    <lineage>
        <taxon>Bacteria</taxon>
        <taxon>Pseudomonadati</taxon>
        <taxon>Myxococcota</taxon>
        <taxon>Polyangia</taxon>
        <taxon>Polyangiales</taxon>
        <taxon>Polyangiaceae</taxon>
        <taxon>Sorangium</taxon>
    </lineage>
</organism>
<gene>
    <name evidence="1" type="ORF">BE08_10020</name>
</gene>
<reference evidence="1 2" key="1">
    <citation type="submission" date="2014-02" db="EMBL/GenBank/DDBJ databases">
        <title>The small core and large imbalanced accessory genome model reveals a collaborative survival strategy of Sorangium cellulosum strains in nature.</title>
        <authorList>
            <person name="Han K."/>
            <person name="Peng R."/>
            <person name="Blom J."/>
            <person name="Li Y.-Z."/>
        </authorList>
    </citation>
    <scope>NUCLEOTIDE SEQUENCE [LARGE SCALE GENOMIC DNA]</scope>
    <source>
        <strain evidence="1 2">So0157-25</strain>
    </source>
</reference>
<accession>A0A150P8C4</accession>
<proteinExistence type="predicted"/>
<dbReference type="EMBL" id="JELY01002653">
    <property type="protein sequence ID" value="KYF51942.1"/>
    <property type="molecule type" value="Genomic_DNA"/>
</dbReference>
<name>A0A150P8C4_SORCE</name>
<evidence type="ECO:0000313" key="2">
    <source>
        <dbReference type="Proteomes" id="UP000075420"/>
    </source>
</evidence>